<dbReference type="Proteomes" id="UP000586093">
    <property type="component" value="Unassembled WGS sequence"/>
</dbReference>
<organism evidence="2 3">
    <name type="scientific">Aquariibacter albus</name>
    <dbReference type="NCBI Taxonomy" id="2759899"/>
    <lineage>
        <taxon>Bacteria</taxon>
        <taxon>Pseudomonadati</taxon>
        <taxon>Pseudomonadota</taxon>
        <taxon>Betaproteobacteria</taxon>
        <taxon>Burkholderiales</taxon>
        <taxon>Sphaerotilaceae</taxon>
        <taxon>Aquariibacter</taxon>
    </lineage>
</organism>
<protein>
    <submittedName>
        <fullName evidence="2">Aspartate kinase</fullName>
    </submittedName>
</protein>
<dbReference type="SUPFAM" id="SSF53633">
    <property type="entry name" value="Carbamate kinase-like"/>
    <property type="match status" value="1"/>
</dbReference>
<evidence type="ECO:0000259" key="1">
    <source>
        <dbReference type="Pfam" id="PF00696"/>
    </source>
</evidence>
<accession>A0A839HGY0</accession>
<dbReference type="InterPro" id="IPR036393">
    <property type="entry name" value="AceGlu_kinase-like_sf"/>
</dbReference>
<comment type="caution">
    <text evidence="2">The sequence shown here is derived from an EMBL/GenBank/DDBJ whole genome shotgun (WGS) entry which is preliminary data.</text>
</comment>
<dbReference type="GO" id="GO:0016301">
    <property type="term" value="F:kinase activity"/>
    <property type="evidence" value="ECO:0007669"/>
    <property type="project" value="UniProtKB-KW"/>
</dbReference>
<feature type="domain" description="Aspartate/glutamate/uridylate kinase" evidence="1">
    <location>
        <begin position="2"/>
        <end position="150"/>
    </location>
</feature>
<dbReference type="EMBL" id="JACIVI010000001">
    <property type="protein sequence ID" value="MBB1161617.1"/>
    <property type="molecule type" value="Genomic_DNA"/>
</dbReference>
<keyword evidence="2" id="KW-0418">Kinase</keyword>
<sequence length="205" mass="22134">MWVVKLGGSLNLDPALPDWLELIAAQGGGRVILVPGGGGFADEVRRHQRHWGHDDLAAHNMAVLAMCQSGLMLQALLATRHPALGRVLRPVRGEAELRPVLCQGQVAVWLPFELLREQPEPPLTGWDSSADTLALRLALRLHAERLVLVKSCAVPLPPLDLDALSAAGVLDRAFPQAARGAPFPIELISRHEPERLRAGLCGLLA</sequence>
<gene>
    <name evidence="2" type="ORF">H4F90_06455</name>
</gene>
<dbReference type="Pfam" id="PF00696">
    <property type="entry name" value="AA_kinase"/>
    <property type="match status" value="1"/>
</dbReference>
<keyword evidence="3" id="KW-1185">Reference proteome</keyword>
<name>A0A839HGY0_9BURK</name>
<reference evidence="2 3" key="1">
    <citation type="submission" date="2020-08" db="EMBL/GenBank/DDBJ databases">
        <title>Aquariorum lacteus gen. nov., sp. nov., a new member of the family Comamonadaceae, isolated from freshwater aquarium.</title>
        <authorList>
            <person name="Chun S.-J."/>
        </authorList>
    </citation>
    <scope>NUCLEOTIDE SEQUENCE [LARGE SCALE GENOMIC DNA]</scope>
    <source>
        <strain evidence="2 3">SJAQ100</strain>
    </source>
</reference>
<dbReference type="AlphaFoldDB" id="A0A839HGY0"/>
<evidence type="ECO:0000313" key="3">
    <source>
        <dbReference type="Proteomes" id="UP000586093"/>
    </source>
</evidence>
<evidence type="ECO:0000313" key="2">
    <source>
        <dbReference type="EMBL" id="MBB1161617.1"/>
    </source>
</evidence>
<dbReference type="RefSeq" id="WP_182662534.1">
    <property type="nucleotide sequence ID" value="NZ_JACIVI010000001.1"/>
</dbReference>
<dbReference type="InterPro" id="IPR001048">
    <property type="entry name" value="Asp/Glu/Uridylate_kinase"/>
</dbReference>
<proteinExistence type="predicted"/>
<dbReference type="Gene3D" id="3.40.1160.10">
    <property type="entry name" value="Acetylglutamate kinase-like"/>
    <property type="match status" value="1"/>
</dbReference>
<keyword evidence="2" id="KW-0808">Transferase</keyword>